<protein>
    <submittedName>
        <fullName evidence="1">ATP synthase subunit delta</fullName>
    </submittedName>
</protein>
<organism evidence="1 2">
    <name type="scientific">Labeo rohita</name>
    <name type="common">Indian major carp</name>
    <name type="synonym">Cyprinus rohita</name>
    <dbReference type="NCBI Taxonomy" id="84645"/>
    <lineage>
        <taxon>Eukaryota</taxon>
        <taxon>Metazoa</taxon>
        <taxon>Chordata</taxon>
        <taxon>Craniata</taxon>
        <taxon>Vertebrata</taxon>
        <taxon>Euteleostomi</taxon>
        <taxon>Actinopterygii</taxon>
        <taxon>Neopterygii</taxon>
        <taxon>Teleostei</taxon>
        <taxon>Ostariophysi</taxon>
        <taxon>Cypriniformes</taxon>
        <taxon>Cyprinidae</taxon>
        <taxon>Labeoninae</taxon>
        <taxon>Labeonini</taxon>
        <taxon>Labeo</taxon>
    </lineage>
</organism>
<dbReference type="EMBL" id="JACTAM010000009">
    <property type="protein sequence ID" value="KAI2660487.1"/>
    <property type="molecule type" value="Genomic_DNA"/>
</dbReference>
<gene>
    <name evidence="1" type="ORF">H4Q32_008066</name>
</gene>
<reference evidence="1 2" key="1">
    <citation type="submission" date="2022-01" db="EMBL/GenBank/DDBJ databases">
        <title>A high-quality chromosome-level genome assembly of rohu carp, Labeo rohita.</title>
        <authorList>
            <person name="Arick M.A. II"/>
            <person name="Hsu C.-Y."/>
            <person name="Magbanua Z."/>
            <person name="Pechanova O."/>
            <person name="Grover C."/>
            <person name="Miller E."/>
            <person name="Thrash A."/>
            <person name="Ezzel L."/>
            <person name="Alam S."/>
            <person name="Benzie J."/>
            <person name="Hamilton M."/>
            <person name="Karsi A."/>
            <person name="Lawrence M.L."/>
            <person name="Peterson D.G."/>
        </authorList>
    </citation>
    <scope>NUCLEOTIDE SEQUENCE [LARGE SCALE GENOMIC DNA]</scope>
    <source>
        <strain evidence="2">BAU-BD-2019</strain>
        <tissue evidence="1">Blood</tissue>
    </source>
</reference>
<evidence type="ECO:0000313" key="1">
    <source>
        <dbReference type="EMBL" id="KAI2660487.1"/>
    </source>
</evidence>
<proteinExistence type="predicted"/>
<sequence>MFVKYSKIVTDMAANDHLLQSIHHERFKLLQVHLLQDVGFVRLLQDLEVIYNHHSPAEVPRQLYGDGFVVSFNDICFVYGCCHGIRITGDESLRLIAAAGLHDLLKDLLHKSSLICVLSQPTITERLKQTHAVSIQECINHQQL</sequence>
<dbReference type="Proteomes" id="UP000830375">
    <property type="component" value="Unassembled WGS sequence"/>
</dbReference>
<comment type="caution">
    <text evidence="1">The sequence shown here is derived from an EMBL/GenBank/DDBJ whole genome shotgun (WGS) entry which is preliminary data.</text>
</comment>
<keyword evidence="2" id="KW-1185">Reference proteome</keyword>
<name>A0ABQ8MC78_LABRO</name>
<evidence type="ECO:0000313" key="2">
    <source>
        <dbReference type="Proteomes" id="UP000830375"/>
    </source>
</evidence>
<accession>A0ABQ8MC78</accession>